<feature type="compositionally biased region" description="Basic residues" evidence="4">
    <location>
        <begin position="36"/>
        <end position="49"/>
    </location>
</feature>
<sequence length="189" mass="21486">MTKQEVFQLYQRNIEELTAQNPHAEVGGAASLPGRSQRRTHSSSVKHCKAAPTNSSPSKTGRSNRTKELVKAAAAAVFYPHPVATQLHYFALVPLCLLNATWVVELTLRSLQDPRLLQANQGSNCALRYTMFCRCARELGEENPRCKYQYYRAQIACTAEQMDDWNEHRSRGTCMFDIMPERSTKHLRQ</sequence>
<keyword evidence="2" id="KW-0496">Mitochondrion</keyword>
<dbReference type="VEuPathDB" id="ToxoDB:EAH_00052490"/>
<dbReference type="CDD" id="cd00926">
    <property type="entry name" value="Cyt_c_Oxidase_VIb"/>
    <property type="match status" value="1"/>
</dbReference>
<feature type="region of interest" description="Disordered" evidence="4">
    <location>
        <begin position="25"/>
        <end position="66"/>
    </location>
</feature>
<evidence type="ECO:0000313" key="5">
    <source>
        <dbReference type="EMBL" id="CDI84428.1"/>
    </source>
</evidence>
<dbReference type="AlphaFoldDB" id="U6GYY0"/>
<evidence type="ECO:0000256" key="4">
    <source>
        <dbReference type="SAM" id="MobiDB-lite"/>
    </source>
</evidence>
<evidence type="ECO:0000256" key="1">
    <source>
        <dbReference type="ARBA" id="ARBA00004173"/>
    </source>
</evidence>
<dbReference type="InterPro" id="IPR036549">
    <property type="entry name" value="CX6/COA6-like_sf"/>
</dbReference>
<proteinExistence type="predicted"/>
<reference evidence="5" key="1">
    <citation type="submission" date="2013-10" db="EMBL/GenBank/DDBJ databases">
        <title>Genomic analysis of the causative agents of coccidiosis in chickens.</title>
        <authorList>
            <person name="Reid A.J."/>
            <person name="Blake D."/>
            <person name="Billington K."/>
            <person name="Browne H."/>
            <person name="Dunn M."/>
            <person name="Hung S."/>
            <person name="Kawahara F."/>
            <person name="Miranda-Saavedra D."/>
            <person name="Mourier T."/>
            <person name="Nagra H."/>
            <person name="Otto T.D."/>
            <person name="Rawlings N."/>
            <person name="Sanchez A."/>
            <person name="Sanders M."/>
            <person name="Subramaniam C."/>
            <person name="Tay Y."/>
            <person name="Dear P."/>
            <person name="Doerig C."/>
            <person name="Gruber A."/>
            <person name="Parkinson J."/>
            <person name="Shirley M."/>
            <person name="Wan K.L."/>
            <person name="Berriman M."/>
            <person name="Tomley F."/>
            <person name="Pain A."/>
        </authorList>
    </citation>
    <scope>NUCLEOTIDE SEQUENCE [LARGE SCALE GENOMIC DNA]</scope>
    <source>
        <strain evidence="5">Houghton</strain>
    </source>
</reference>
<dbReference type="GeneID" id="25273319"/>
<name>U6GYY0_EIMAC</name>
<dbReference type="GO" id="GO:0005739">
    <property type="term" value="C:mitochondrion"/>
    <property type="evidence" value="ECO:0007669"/>
    <property type="project" value="UniProtKB-SubCell"/>
</dbReference>
<accession>U6GYY0</accession>
<reference evidence="5" key="2">
    <citation type="submission" date="2013-10" db="EMBL/GenBank/DDBJ databases">
        <authorList>
            <person name="Aslett M."/>
        </authorList>
    </citation>
    <scope>NUCLEOTIDE SEQUENCE [LARGE SCALE GENOMIC DNA]</scope>
    <source>
        <strain evidence="5">Houghton</strain>
    </source>
</reference>
<gene>
    <name evidence="5" type="ORF">EAH_00052490</name>
</gene>
<evidence type="ECO:0000256" key="2">
    <source>
        <dbReference type="ARBA" id="ARBA00023128"/>
    </source>
</evidence>
<evidence type="ECO:0000313" key="6">
    <source>
        <dbReference type="Proteomes" id="UP000018050"/>
    </source>
</evidence>
<dbReference type="InterPro" id="IPR048280">
    <property type="entry name" value="COX6B-like"/>
</dbReference>
<keyword evidence="3" id="KW-1015">Disulfide bond</keyword>
<dbReference type="OrthoDB" id="1107506at2759"/>
<organism evidence="5 6">
    <name type="scientific">Eimeria acervulina</name>
    <name type="common">Coccidian parasite</name>
    <dbReference type="NCBI Taxonomy" id="5801"/>
    <lineage>
        <taxon>Eukaryota</taxon>
        <taxon>Sar</taxon>
        <taxon>Alveolata</taxon>
        <taxon>Apicomplexa</taxon>
        <taxon>Conoidasida</taxon>
        <taxon>Coccidia</taxon>
        <taxon>Eucoccidiorida</taxon>
        <taxon>Eimeriorina</taxon>
        <taxon>Eimeriidae</taxon>
        <taxon>Eimeria</taxon>
    </lineage>
</organism>
<dbReference type="Proteomes" id="UP000018050">
    <property type="component" value="Unassembled WGS sequence"/>
</dbReference>
<dbReference type="SUPFAM" id="SSF47694">
    <property type="entry name" value="Cytochrome c oxidase subunit h"/>
    <property type="match status" value="1"/>
</dbReference>
<keyword evidence="6" id="KW-1185">Reference proteome</keyword>
<dbReference type="Gene3D" id="1.10.10.140">
    <property type="entry name" value="Cytochrome c oxidase, subunit VIb"/>
    <property type="match status" value="1"/>
</dbReference>
<feature type="compositionally biased region" description="Polar residues" evidence="4">
    <location>
        <begin position="52"/>
        <end position="63"/>
    </location>
</feature>
<protein>
    <submittedName>
        <fullName evidence="5">Uncharacterized protein</fullName>
    </submittedName>
</protein>
<evidence type="ECO:0000256" key="3">
    <source>
        <dbReference type="ARBA" id="ARBA00023157"/>
    </source>
</evidence>
<dbReference type="RefSeq" id="XP_013246604.1">
    <property type="nucleotide sequence ID" value="XM_013391150.1"/>
</dbReference>
<dbReference type="EMBL" id="HG673677">
    <property type="protein sequence ID" value="CDI84428.1"/>
    <property type="molecule type" value="Genomic_DNA"/>
</dbReference>
<dbReference type="Pfam" id="PF02297">
    <property type="entry name" value="COX6B"/>
    <property type="match status" value="1"/>
</dbReference>
<comment type="subcellular location">
    <subcellularLocation>
        <location evidence="1">Mitochondrion</location>
    </subcellularLocation>
</comment>